<dbReference type="InterPro" id="IPR007560">
    <property type="entry name" value="Restrct_endonuc_IV_Mrr"/>
</dbReference>
<dbReference type="GO" id="GO:0004519">
    <property type="term" value="F:endonuclease activity"/>
    <property type="evidence" value="ECO:0007669"/>
    <property type="project" value="InterPro"/>
</dbReference>
<dbReference type="GO" id="GO:0009307">
    <property type="term" value="P:DNA restriction-modification system"/>
    <property type="evidence" value="ECO:0007669"/>
    <property type="project" value="InterPro"/>
</dbReference>
<proteinExistence type="predicted"/>
<accession>A0A7J2U084</accession>
<dbReference type="SUPFAM" id="SSF52980">
    <property type="entry name" value="Restriction endonuclease-like"/>
    <property type="match status" value="1"/>
</dbReference>
<evidence type="ECO:0000259" key="1">
    <source>
        <dbReference type="Pfam" id="PF04471"/>
    </source>
</evidence>
<comment type="caution">
    <text evidence="2">The sequence shown here is derived from an EMBL/GenBank/DDBJ whole genome shotgun (WGS) entry which is preliminary data.</text>
</comment>
<sequence length="376" mass="42875">MAILLIYFKELKEIAKYANDVLKQRLSSKEYEEAMNALNDFVKLVENMQLGRELAEELEYKLYNVFRGVLHTFITRRAGSIIQAVSNKRKVFQALLSLSTNAAIKTRAGSFHIVLSHDNFTSREGYLYLKKFDVSFKEFIDLGLFVIVMPEPIGYGIIVPAPYVDTYIRRLTASLQAVSQQTVSIVQVPMQVSKEREVKTESKSFILENVLLFREILETIVTKVFESFGFKVQVNALLPARGGYVEVDIWASKKISNALFTVYVSCKNWDRDVDRHVLDHEFGRILQLYQLPHLRILIVKSMSDPARKLALDNGFIVIELGEKATSQNAQEVYNMIYNKLKEVFLGLASPILQSISIKIVSLAEEVKKIGYELGKV</sequence>
<dbReference type="EMBL" id="DSEU01000005">
    <property type="protein sequence ID" value="HEM66240.1"/>
    <property type="molecule type" value="Genomic_DNA"/>
</dbReference>
<name>A0A7J2U084_9CREN</name>
<dbReference type="AlphaFoldDB" id="A0A7J2U084"/>
<gene>
    <name evidence="2" type="ORF">ENO26_01505</name>
</gene>
<reference evidence="2" key="1">
    <citation type="journal article" date="2020" name="mSystems">
        <title>Genome- and Community-Level Interaction Insights into Carbon Utilization and Element Cycling Functions of Hydrothermarchaeota in Hydrothermal Sediment.</title>
        <authorList>
            <person name="Zhou Z."/>
            <person name="Liu Y."/>
            <person name="Xu W."/>
            <person name="Pan J."/>
            <person name="Luo Z.H."/>
            <person name="Li M."/>
        </authorList>
    </citation>
    <scope>NUCLEOTIDE SEQUENCE [LARGE SCALE GENOMIC DNA]</scope>
    <source>
        <strain evidence="2">SpSt-125</strain>
    </source>
</reference>
<dbReference type="Pfam" id="PF04471">
    <property type="entry name" value="Mrr_cat"/>
    <property type="match status" value="1"/>
</dbReference>
<dbReference type="GO" id="GO:0003677">
    <property type="term" value="F:DNA binding"/>
    <property type="evidence" value="ECO:0007669"/>
    <property type="project" value="InterPro"/>
</dbReference>
<evidence type="ECO:0000313" key="2">
    <source>
        <dbReference type="EMBL" id="HEM66240.1"/>
    </source>
</evidence>
<feature type="domain" description="Restriction endonuclease type IV Mrr" evidence="1">
    <location>
        <begin position="217"/>
        <end position="314"/>
    </location>
</feature>
<protein>
    <recommendedName>
        <fullName evidence="1">Restriction endonuclease type IV Mrr domain-containing protein</fullName>
    </recommendedName>
</protein>
<dbReference type="InterPro" id="IPR011335">
    <property type="entry name" value="Restrct_endonuc-II-like"/>
</dbReference>
<organism evidence="2">
    <name type="scientific">Ignisphaera aggregans</name>
    <dbReference type="NCBI Taxonomy" id="334771"/>
    <lineage>
        <taxon>Archaea</taxon>
        <taxon>Thermoproteota</taxon>
        <taxon>Thermoprotei</taxon>
        <taxon>Desulfurococcales</taxon>
        <taxon>Desulfurococcaceae</taxon>
        <taxon>Ignisphaera</taxon>
    </lineage>
</organism>